<comment type="caution">
    <text evidence="2">The sequence shown here is derived from an EMBL/GenBank/DDBJ whole genome shotgun (WGS) entry which is preliminary data.</text>
</comment>
<protein>
    <submittedName>
        <fullName evidence="2">STAS domain-containing protein</fullName>
    </submittedName>
</protein>
<dbReference type="Proteomes" id="UP000886100">
    <property type="component" value="Unassembled WGS sequence"/>
</dbReference>
<dbReference type="InterPro" id="IPR002645">
    <property type="entry name" value="STAS_dom"/>
</dbReference>
<dbReference type="Gene3D" id="3.30.750.24">
    <property type="entry name" value="STAS domain"/>
    <property type="match status" value="1"/>
</dbReference>
<dbReference type="InterPro" id="IPR058548">
    <property type="entry name" value="MlaB-like_STAS"/>
</dbReference>
<gene>
    <name evidence="2" type="ORF">ENJ98_03405</name>
</gene>
<feature type="domain" description="STAS" evidence="1">
    <location>
        <begin position="1"/>
        <end position="100"/>
    </location>
</feature>
<accession>A0A7C5MZP3</accession>
<organism evidence="2">
    <name type="scientific">Thiolapillus brandeum</name>
    <dbReference type="NCBI Taxonomy" id="1076588"/>
    <lineage>
        <taxon>Bacteria</taxon>
        <taxon>Pseudomonadati</taxon>
        <taxon>Pseudomonadota</taxon>
        <taxon>Gammaproteobacteria</taxon>
        <taxon>Chromatiales</taxon>
        <taxon>Sedimenticolaceae</taxon>
        <taxon>Thiolapillus</taxon>
    </lineage>
</organism>
<name>A0A7C5MZP3_9GAMM</name>
<sequence>MADTFALGRLSDTLDFATVPDLWPVLAKRIGRSPSLRVSLEGVKKTNSAALALLLEGLELAARRGCRLSYVDLPEELLELARVSNVEEILVGREGAPAPG</sequence>
<dbReference type="SUPFAM" id="SSF52091">
    <property type="entry name" value="SpoIIaa-like"/>
    <property type="match status" value="1"/>
</dbReference>
<proteinExistence type="predicted"/>
<dbReference type="EMBL" id="DROM01000207">
    <property type="protein sequence ID" value="HHH13260.1"/>
    <property type="molecule type" value="Genomic_DNA"/>
</dbReference>
<dbReference type="AlphaFoldDB" id="A0A7C5MZP3"/>
<evidence type="ECO:0000259" key="1">
    <source>
        <dbReference type="PROSITE" id="PS50801"/>
    </source>
</evidence>
<dbReference type="PROSITE" id="PS50801">
    <property type="entry name" value="STAS"/>
    <property type="match status" value="1"/>
</dbReference>
<dbReference type="InterPro" id="IPR036513">
    <property type="entry name" value="STAS_dom_sf"/>
</dbReference>
<dbReference type="Pfam" id="PF13466">
    <property type="entry name" value="STAS_2"/>
    <property type="match status" value="1"/>
</dbReference>
<reference evidence="2" key="1">
    <citation type="journal article" date="2020" name="mSystems">
        <title>Genome- and Community-Level Interaction Insights into Carbon Utilization and Element Cycling Functions of Hydrothermarchaeota in Hydrothermal Sediment.</title>
        <authorList>
            <person name="Zhou Z."/>
            <person name="Liu Y."/>
            <person name="Xu W."/>
            <person name="Pan J."/>
            <person name="Luo Z.H."/>
            <person name="Li M."/>
        </authorList>
    </citation>
    <scope>NUCLEOTIDE SEQUENCE [LARGE SCALE GENOMIC DNA]</scope>
    <source>
        <strain evidence="2">HyVt-535</strain>
    </source>
</reference>
<evidence type="ECO:0000313" key="2">
    <source>
        <dbReference type="EMBL" id="HHH13260.1"/>
    </source>
</evidence>